<dbReference type="SUPFAM" id="SSF51569">
    <property type="entry name" value="Aldolase"/>
    <property type="match status" value="1"/>
</dbReference>
<dbReference type="InterPro" id="IPR002915">
    <property type="entry name" value="DeoC/FbaB/LacD_aldolase"/>
</dbReference>
<keyword evidence="1" id="KW-0963">Cytoplasm</keyword>
<dbReference type="EMBL" id="JAJCIS010000002">
    <property type="protein sequence ID" value="MCB7386935.1"/>
    <property type="molecule type" value="Genomic_DNA"/>
</dbReference>
<dbReference type="GO" id="GO:0004139">
    <property type="term" value="F:deoxyribose-phosphate aldolase activity"/>
    <property type="evidence" value="ECO:0007669"/>
    <property type="project" value="UniProtKB-EC"/>
</dbReference>
<protein>
    <recommendedName>
        <fullName evidence="3">Deoxyribose-phosphate aldolase</fullName>
        <ecNumber evidence="3">4.1.2.4</ecNumber>
    </recommendedName>
</protein>
<dbReference type="NCBIfam" id="TIGR00126">
    <property type="entry name" value="deoC"/>
    <property type="match status" value="1"/>
</dbReference>
<evidence type="ECO:0000313" key="5">
    <source>
        <dbReference type="Proteomes" id="UP001299546"/>
    </source>
</evidence>
<gene>
    <name evidence="4" type="primary">deoC</name>
    <name evidence="4" type="ORF">LIZ65_06505</name>
</gene>
<dbReference type="InterPro" id="IPR011343">
    <property type="entry name" value="DeoC"/>
</dbReference>
<evidence type="ECO:0000256" key="3">
    <source>
        <dbReference type="NCBIfam" id="TIGR00126"/>
    </source>
</evidence>
<proteinExistence type="predicted"/>
<evidence type="ECO:0000256" key="1">
    <source>
        <dbReference type="ARBA" id="ARBA00022490"/>
    </source>
</evidence>
<accession>A0ABS8DEX6</accession>
<evidence type="ECO:0000256" key="2">
    <source>
        <dbReference type="ARBA" id="ARBA00023270"/>
    </source>
</evidence>
<organism evidence="4 5">
    <name type="scientific">Bariatricus massiliensis</name>
    <dbReference type="NCBI Taxonomy" id="1745713"/>
    <lineage>
        <taxon>Bacteria</taxon>
        <taxon>Bacillati</taxon>
        <taxon>Bacillota</taxon>
        <taxon>Clostridia</taxon>
        <taxon>Lachnospirales</taxon>
        <taxon>Lachnospiraceae</taxon>
        <taxon>Bariatricus</taxon>
    </lineage>
</organism>
<dbReference type="SMART" id="SM01133">
    <property type="entry name" value="DeoC"/>
    <property type="match status" value="1"/>
</dbReference>
<reference evidence="4 5" key="1">
    <citation type="submission" date="2021-10" db="EMBL/GenBank/DDBJ databases">
        <title>Collection of gut derived symbiotic bacterial strains cultured from healthy donors.</title>
        <authorList>
            <person name="Lin H."/>
            <person name="Littmann E."/>
            <person name="Kohout C."/>
            <person name="Pamer E.G."/>
        </authorList>
    </citation>
    <scope>NUCLEOTIDE SEQUENCE [LARGE SCALE GENOMIC DNA]</scope>
    <source>
        <strain evidence="4 5">DFI.1.165</strain>
    </source>
</reference>
<evidence type="ECO:0000313" key="4">
    <source>
        <dbReference type="EMBL" id="MCB7386935.1"/>
    </source>
</evidence>
<keyword evidence="5" id="KW-1185">Reference proteome</keyword>
<name>A0ABS8DEX6_9FIRM</name>
<comment type="caution">
    <text evidence="4">The sequence shown here is derived from an EMBL/GenBank/DDBJ whole genome shotgun (WGS) entry which is preliminary data.</text>
</comment>
<dbReference type="EC" id="4.1.2.4" evidence="3"/>
<dbReference type="InterPro" id="IPR013785">
    <property type="entry name" value="Aldolase_TIM"/>
</dbReference>
<dbReference type="PANTHER" id="PTHR10889:SF1">
    <property type="entry name" value="DEOXYRIBOSE-PHOSPHATE ALDOLASE"/>
    <property type="match status" value="1"/>
</dbReference>
<dbReference type="RefSeq" id="WP_066736036.1">
    <property type="nucleotide sequence ID" value="NZ_JAJCIQ010000002.1"/>
</dbReference>
<dbReference type="Proteomes" id="UP001299546">
    <property type="component" value="Unassembled WGS sequence"/>
</dbReference>
<sequence length="242" mass="27199">MKNVDVRNMSKHDLGQFFECSHVSFNPKEKIIENCHKAIEYNLAGVYCNPYEVPIVKPIIEGSGLFLGMSLAFPRGIDLPDVKAYNAQKIQELGVTNIDFVINYRAAKEGNWDIIEEEVEKVRHAVPEAVLKMIVECCELNDEELGKVVQIGIKNKVNYIKSNTGQLKGPTFHQIKMMADMVRETDTLLKVSGVQSPKPQNAFIYLLAGARRIGSQNPFEMLDGIDELREAGIFNSGQPDER</sequence>
<keyword evidence="4" id="KW-0456">Lyase</keyword>
<dbReference type="Gene3D" id="3.20.20.70">
    <property type="entry name" value="Aldolase class I"/>
    <property type="match status" value="1"/>
</dbReference>
<dbReference type="PANTHER" id="PTHR10889">
    <property type="entry name" value="DEOXYRIBOSE-PHOSPHATE ALDOLASE"/>
    <property type="match status" value="1"/>
</dbReference>
<keyword evidence="2" id="KW-0704">Schiff base</keyword>